<reference evidence="7" key="2">
    <citation type="submission" date="2021-01" db="EMBL/GenBank/DDBJ databases">
        <authorList>
            <person name="Kang M."/>
        </authorList>
    </citation>
    <scope>NUCLEOTIDE SEQUENCE</scope>
    <source>
        <strain evidence="7">KACC 17527</strain>
    </source>
</reference>
<comment type="subunit">
    <text evidence="4">Part of the Bam complex.</text>
</comment>
<evidence type="ECO:0000256" key="2">
    <source>
        <dbReference type="ARBA" id="ARBA00023136"/>
    </source>
</evidence>
<dbReference type="GO" id="GO:0051205">
    <property type="term" value="P:protein insertion into membrane"/>
    <property type="evidence" value="ECO:0007669"/>
    <property type="project" value="UniProtKB-UniRule"/>
</dbReference>
<feature type="signal peptide" evidence="5">
    <location>
        <begin position="1"/>
        <end position="21"/>
    </location>
</feature>
<gene>
    <name evidence="4 7" type="primary">bamB</name>
    <name evidence="7" type="ORF">JJB11_23670</name>
</gene>
<dbReference type="Gene3D" id="2.130.10.10">
    <property type="entry name" value="YVTN repeat-like/Quinoprotein amine dehydrogenase"/>
    <property type="match status" value="1"/>
</dbReference>
<comment type="caution">
    <text evidence="7">The sequence shown here is derived from an EMBL/GenBank/DDBJ whole genome shotgun (WGS) entry which is preliminary data.</text>
</comment>
<dbReference type="SMART" id="SM00564">
    <property type="entry name" value="PQQ"/>
    <property type="match status" value="4"/>
</dbReference>
<comment type="similarity">
    <text evidence="4">Belongs to the BamB family.</text>
</comment>
<comment type="subcellular location">
    <subcellularLocation>
        <location evidence="4">Cell outer membrane</location>
        <topology evidence="4">Lipid-anchor</topology>
    </subcellularLocation>
</comment>
<keyword evidence="4" id="KW-0449">Lipoprotein</keyword>
<dbReference type="InterPro" id="IPR018391">
    <property type="entry name" value="PQQ_b-propeller_rpt"/>
</dbReference>
<keyword evidence="1 4" id="KW-0732">Signal</keyword>
<dbReference type="GO" id="GO:0043165">
    <property type="term" value="P:Gram-negative-bacterium-type cell outer membrane assembly"/>
    <property type="evidence" value="ECO:0007669"/>
    <property type="project" value="UniProtKB-UniRule"/>
</dbReference>
<evidence type="ECO:0000256" key="5">
    <source>
        <dbReference type="SAM" id="SignalP"/>
    </source>
</evidence>
<reference evidence="7" key="1">
    <citation type="journal article" date="2012" name="J. Microbiol. Biotechnol.">
        <title>Ramlibacter ginsenosidimutans sp. nov., with ginsenoside-converting activity.</title>
        <authorList>
            <person name="Wang L."/>
            <person name="An D.S."/>
            <person name="Kim S.G."/>
            <person name="Jin F.X."/>
            <person name="Kim S.C."/>
            <person name="Lee S.T."/>
            <person name="Im W.T."/>
        </authorList>
    </citation>
    <scope>NUCLEOTIDE SEQUENCE</scope>
    <source>
        <strain evidence="7">KACC 17527</strain>
    </source>
</reference>
<organism evidence="7 8">
    <name type="scientific">Ramlibacter ginsenosidimutans</name>
    <dbReference type="NCBI Taxonomy" id="502333"/>
    <lineage>
        <taxon>Bacteria</taxon>
        <taxon>Pseudomonadati</taxon>
        <taxon>Pseudomonadota</taxon>
        <taxon>Betaproteobacteria</taxon>
        <taxon>Burkholderiales</taxon>
        <taxon>Comamonadaceae</taxon>
        <taxon>Ramlibacter</taxon>
    </lineage>
</organism>
<dbReference type="InterPro" id="IPR002372">
    <property type="entry name" value="PQQ_rpt_dom"/>
</dbReference>
<dbReference type="InterPro" id="IPR015943">
    <property type="entry name" value="WD40/YVTN_repeat-like_dom_sf"/>
</dbReference>
<feature type="chain" id="PRO_5037486092" description="Outer membrane protein assembly factor BamB" evidence="5">
    <location>
        <begin position="22"/>
        <end position="382"/>
    </location>
</feature>
<name>A0A934WQ25_9BURK</name>
<protein>
    <recommendedName>
        <fullName evidence="4">Outer membrane protein assembly factor BamB</fullName>
    </recommendedName>
</protein>
<dbReference type="AlphaFoldDB" id="A0A934WQ25"/>
<evidence type="ECO:0000259" key="6">
    <source>
        <dbReference type="Pfam" id="PF13360"/>
    </source>
</evidence>
<evidence type="ECO:0000256" key="4">
    <source>
        <dbReference type="HAMAP-Rule" id="MF_00923"/>
    </source>
</evidence>
<dbReference type="PANTHER" id="PTHR34512">
    <property type="entry name" value="CELL SURFACE PROTEIN"/>
    <property type="match status" value="1"/>
</dbReference>
<dbReference type="NCBIfam" id="TIGR03300">
    <property type="entry name" value="assembly_YfgL"/>
    <property type="match status" value="1"/>
</dbReference>
<accession>A0A934WQ25</accession>
<dbReference type="InterPro" id="IPR011047">
    <property type="entry name" value="Quinoprotein_ADH-like_sf"/>
</dbReference>
<evidence type="ECO:0000313" key="7">
    <source>
        <dbReference type="EMBL" id="MBK6009108.1"/>
    </source>
</evidence>
<comment type="function">
    <text evidence="4">Part of the outer membrane protein assembly complex, which is involved in assembly and insertion of beta-barrel proteins into the outer membrane.</text>
</comment>
<dbReference type="Proteomes" id="UP000630528">
    <property type="component" value="Unassembled WGS sequence"/>
</dbReference>
<dbReference type="GO" id="GO:0009279">
    <property type="term" value="C:cell outer membrane"/>
    <property type="evidence" value="ECO:0007669"/>
    <property type="project" value="UniProtKB-SubCell"/>
</dbReference>
<dbReference type="SUPFAM" id="SSF50998">
    <property type="entry name" value="Quinoprotein alcohol dehydrogenase-like"/>
    <property type="match status" value="1"/>
</dbReference>
<keyword evidence="8" id="KW-1185">Reference proteome</keyword>
<keyword evidence="2 4" id="KW-0472">Membrane</keyword>
<evidence type="ECO:0000256" key="1">
    <source>
        <dbReference type="ARBA" id="ARBA00022729"/>
    </source>
</evidence>
<dbReference type="RefSeq" id="WP_201177430.1">
    <property type="nucleotide sequence ID" value="NZ_JAEPWM010000014.1"/>
</dbReference>
<feature type="domain" description="Pyrrolo-quinoline quinone repeat" evidence="6">
    <location>
        <begin position="80"/>
        <end position="307"/>
    </location>
</feature>
<sequence>MRAGLALTLRVAAAGSLLALSACSLLPASWGGSEKPKPAELQPDPKLLGVRQAWSAHVGKVDFPLAIAVSGNVAVVASGDGSLVGFDAATGREEWRGSAKAPIAAGVGFDGSTAAVITRDNELVTFVSGKEAWRQKLGALSYTPPLVAGARVFVLAGDRSVSAYDGGTGRRLWQQTRQGEPLVLRQAGVMLAVGDTLVVGQAGRLAGLNPLNGSVRWEAPIATARGINDIERLVDLVGRVSRVGDSVCARAFQAAVGCVDTARGQVVWTQRANGGEGVSGDAASVFGTESDGRVVSWRRDNGQRAWVNDKLLHRGVGTPLALGRSVVVGDEFGFVHLLSREDGTLLTRLATDGSAIAAAPTAAGNSLLVVTHNGGVFAFVPQ</sequence>
<dbReference type="PROSITE" id="PS51257">
    <property type="entry name" value="PROKAR_LIPOPROTEIN"/>
    <property type="match status" value="1"/>
</dbReference>
<dbReference type="Pfam" id="PF13360">
    <property type="entry name" value="PQQ_2"/>
    <property type="match status" value="1"/>
</dbReference>
<keyword evidence="4" id="KW-0564">Palmitate</keyword>
<dbReference type="PANTHER" id="PTHR34512:SF30">
    <property type="entry name" value="OUTER MEMBRANE PROTEIN ASSEMBLY FACTOR BAMB"/>
    <property type="match status" value="1"/>
</dbReference>
<keyword evidence="3 4" id="KW-0998">Cell outer membrane</keyword>
<dbReference type="InterPro" id="IPR017687">
    <property type="entry name" value="BamB"/>
</dbReference>
<proteinExistence type="inferred from homology"/>
<evidence type="ECO:0000313" key="8">
    <source>
        <dbReference type="Proteomes" id="UP000630528"/>
    </source>
</evidence>
<evidence type="ECO:0000256" key="3">
    <source>
        <dbReference type="ARBA" id="ARBA00023237"/>
    </source>
</evidence>
<dbReference type="EMBL" id="JAEPWM010000014">
    <property type="protein sequence ID" value="MBK6009108.1"/>
    <property type="molecule type" value="Genomic_DNA"/>
</dbReference>
<dbReference type="HAMAP" id="MF_00923">
    <property type="entry name" value="OM_assembly_BamB"/>
    <property type="match status" value="1"/>
</dbReference>